<evidence type="ECO:0000256" key="4">
    <source>
        <dbReference type="ARBA" id="ARBA00023125"/>
    </source>
</evidence>
<dbReference type="Proteomes" id="UP000285060">
    <property type="component" value="Unassembled WGS sequence"/>
</dbReference>
<evidence type="ECO:0000256" key="1">
    <source>
        <dbReference type="ARBA" id="ARBA00004123"/>
    </source>
</evidence>
<dbReference type="AlphaFoldDB" id="A0A418AUL1"/>
<dbReference type="InterPro" id="IPR032705">
    <property type="entry name" value="ORC4_C"/>
</dbReference>
<evidence type="ECO:0000313" key="8">
    <source>
        <dbReference type="Proteomes" id="UP000285060"/>
    </source>
</evidence>
<dbReference type="PANTHER" id="PTHR12087">
    <property type="entry name" value="ORIGIN RECOGNITION COMPLEX SUBUNIT 4"/>
    <property type="match status" value="1"/>
</dbReference>
<keyword evidence="4" id="KW-0238">DNA-binding</keyword>
<sequence>MVVGSAGSGKRAIVARAVAQLKAASPRVFFPVYLSGSALANDMEGFREIVQQLVPEGGVAGHKVGRGAASFFNVYDFLKQLLLEKALAGHAVIFVLDAFDTFVGGAKQLLVYNLLDWMQPSDDFYDLWEASLYRVLFGADLHSTWWWQHLYDLGKPVNVFVRLLQVALTQLTPSKPLLDNAHVQAAWDVLFPDHVLHALRGLTTREMTLVLGMIGLERQGKSQYSFEMVFHDCSAFYRQHAMKSPPRVELLHALANLLALHVVHEVTHQPQPEYSMVRLAVRPTEVLDAIRKKSVACTALVEQWAMTTLV</sequence>
<dbReference type="InterPro" id="IPR016527">
    <property type="entry name" value="ORC4"/>
</dbReference>
<comment type="similarity">
    <text evidence="2">Belongs to the ORC4 family.</text>
</comment>
<keyword evidence="3" id="KW-0235">DNA replication</keyword>
<dbReference type="GO" id="GO:0003688">
    <property type="term" value="F:DNA replication origin binding"/>
    <property type="evidence" value="ECO:0007669"/>
    <property type="project" value="TreeGrafter"/>
</dbReference>
<dbReference type="GO" id="GO:0005664">
    <property type="term" value="C:nuclear origin of replication recognition complex"/>
    <property type="evidence" value="ECO:0007669"/>
    <property type="project" value="TreeGrafter"/>
</dbReference>
<keyword evidence="5" id="KW-0539">Nucleus</keyword>
<dbReference type="PANTHER" id="PTHR12087:SF0">
    <property type="entry name" value="ORIGIN RECOGNITION COMPLEX SUBUNIT 4"/>
    <property type="match status" value="1"/>
</dbReference>
<evidence type="ECO:0000256" key="5">
    <source>
        <dbReference type="ARBA" id="ARBA00023242"/>
    </source>
</evidence>
<keyword evidence="8" id="KW-1185">Reference proteome</keyword>
<accession>A0A418AUL1</accession>
<dbReference type="GO" id="GO:0006270">
    <property type="term" value="P:DNA replication initiation"/>
    <property type="evidence" value="ECO:0007669"/>
    <property type="project" value="TreeGrafter"/>
</dbReference>
<name>A0A418AUL1_9STRA</name>
<comment type="caution">
    <text evidence="7">The sequence shown here is derived from an EMBL/GenBank/DDBJ whole genome shotgun (WGS) entry which is preliminary data.</text>
</comment>
<dbReference type="InterPro" id="IPR027417">
    <property type="entry name" value="P-loop_NTPase"/>
</dbReference>
<gene>
    <name evidence="7" type="ORF">DYB32_005408</name>
</gene>
<dbReference type="VEuPathDB" id="FungiDB:H310_10901"/>
<dbReference type="EMBL" id="QUSY01000480">
    <property type="protein sequence ID" value="RHY29115.1"/>
    <property type="molecule type" value="Genomic_DNA"/>
</dbReference>
<evidence type="ECO:0000313" key="7">
    <source>
        <dbReference type="EMBL" id="RHY29115.1"/>
    </source>
</evidence>
<comment type="subcellular location">
    <subcellularLocation>
        <location evidence="1">Nucleus</location>
    </subcellularLocation>
</comment>
<feature type="domain" description="Origin recognition complex subunit 4 C-terminal" evidence="6">
    <location>
        <begin position="121"/>
        <end position="289"/>
    </location>
</feature>
<organism evidence="7 8">
    <name type="scientific">Aphanomyces invadans</name>
    <dbReference type="NCBI Taxonomy" id="157072"/>
    <lineage>
        <taxon>Eukaryota</taxon>
        <taxon>Sar</taxon>
        <taxon>Stramenopiles</taxon>
        <taxon>Oomycota</taxon>
        <taxon>Saprolegniomycetes</taxon>
        <taxon>Saprolegniales</taxon>
        <taxon>Verrucalvaceae</taxon>
        <taxon>Aphanomyces</taxon>
    </lineage>
</organism>
<evidence type="ECO:0000259" key="6">
    <source>
        <dbReference type="Pfam" id="PF14629"/>
    </source>
</evidence>
<proteinExistence type="inferred from homology"/>
<evidence type="ECO:0000256" key="2">
    <source>
        <dbReference type="ARBA" id="ARBA00005334"/>
    </source>
</evidence>
<evidence type="ECO:0000256" key="3">
    <source>
        <dbReference type="ARBA" id="ARBA00022705"/>
    </source>
</evidence>
<dbReference type="Pfam" id="PF14629">
    <property type="entry name" value="ORC4_C"/>
    <property type="match status" value="1"/>
</dbReference>
<protein>
    <recommendedName>
        <fullName evidence="6">Origin recognition complex subunit 4 C-terminal domain-containing protein</fullName>
    </recommendedName>
</protein>
<dbReference type="Gene3D" id="3.40.50.300">
    <property type="entry name" value="P-loop containing nucleotide triphosphate hydrolases"/>
    <property type="match status" value="1"/>
</dbReference>
<reference evidence="7 8" key="1">
    <citation type="submission" date="2018-08" db="EMBL/GenBank/DDBJ databases">
        <title>Aphanomyces genome sequencing and annotation.</title>
        <authorList>
            <person name="Minardi D."/>
            <person name="Oidtmann B."/>
            <person name="Van Der Giezen M."/>
            <person name="Studholme D.J."/>
        </authorList>
    </citation>
    <scope>NUCLEOTIDE SEQUENCE [LARGE SCALE GENOMIC DNA]</scope>
    <source>
        <strain evidence="7 8">NJM0002</strain>
    </source>
</reference>